<evidence type="ECO:0000259" key="1">
    <source>
        <dbReference type="Pfam" id="PF01814"/>
    </source>
</evidence>
<feature type="domain" description="Hemerythrin-like" evidence="1">
    <location>
        <begin position="45"/>
        <end position="155"/>
    </location>
</feature>
<dbReference type="EMBL" id="CP036272">
    <property type="protein sequence ID" value="QDT61105.1"/>
    <property type="molecule type" value="Genomic_DNA"/>
</dbReference>
<dbReference type="RefSeq" id="WP_145274802.1">
    <property type="nucleotide sequence ID" value="NZ_CP036272.1"/>
</dbReference>
<dbReference type="AlphaFoldDB" id="A0A517SY83"/>
<gene>
    <name evidence="2" type="ORF">SV7mr_36360</name>
</gene>
<evidence type="ECO:0000313" key="2">
    <source>
        <dbReference type="EMBL" id="QDT61105.1"/>
    </source>
</evidence>
<sequence length="186" mass="20517">MADSLISSRAVAGAASSSLAATAPANDHKAAGTLQSGLTINAAFLKEIKDDNRQLKTLWDRAGELVAHRQVASNHYSELVGLIEQLCDQLAIHFSLEEAYGYFDDAVDVAPHRSVEAQRLRAQHPGLFTQIQALSDQVARIDRADLEKLAKWIERFDVFQCKFQLHEEAELNLILDSFDDDLGVGD</sequence>
<keyword evidence="3" id="KW-1185">Reference proteome</keyword>
<dbReference type="OrthoDB" id="276004at2"/>
<dbReference type="Pfam" id="PF01814">
    <property type="entry name" value="Hemerythrin"/>
    <property type="match status" value="1"/>
</dbReference>
<reference evidence="2 3" key="1">
    <citation type="submission" date="2019-02" db="EMBL/GenBank/DDBJ databases">
        <title>Deep-cultivation of Planctomycetes and their phenomic and genomic characterization uncovers novel biology.</title>
        <authorList>
            <person name="Wiegand S."/>
            <person name="Jogler M."/>
            <person name="Boedeker C."/>
            <person name="Pinto D."/>
            <person name="Vollmers J."/>
            <person name="Rivas-Marin E."/>
            <person name="Kohn T."/>
            <person name="Peeters S.H."/>
            <person name="Heuer A."/>
            <person name="Rast P."/>
            <person name="Oberbeckmann S."/>
            <person name="Bunk B."/>
            <person name="Jeske O."/>
            <person name="Meyerdierks A."/>
            <person name="Storesund J.E."/>
            <person name="Kallscheuer N."/>
            <person name="Luecker S."/>
            <person name="Lage O.M."/>
            <person name="Pohl T."/>
            <person name="Merkel B.J."/>
            <person name="Hornburger P."/>
            <person name="Mueller R.-W."/>
            <person name="Bruemmer F."/>
            <person name="Labrenz M."/>
            <person name="Spormann A.M."/>
            <person name="Op den Camp H."/>
            <person name="Overmann J."/>
            <person name="Amann R."/>
            <person name="Jetten M.S.M."/>
            <person name="Mascher T."/>
            <person name="Medema M.H."/>
            <person name="Devos D.P."/>
            <person name="Kaster A.-K."/>
            <person name="Ovreas L."/>
            <person name="Rohde M."/>
            <person name="Galperin M.Y."/>
            <person name="Jogler C."/>
        </authorList>
    </citation>
    <scope>NUCLEOTIDE SEQUENCE [LARGE SCALE GENOMIC DNA]</scope>
    <source>
        <strain evidence="2 3">SV_7m_r</strain>
    </source>
</reference>
<accession>A0A517SY83</accession>
<protein>
    <recommendedName>
        <fullName evidence="1">Hemerythrin-like domain-containing protein</fullName>
    </recommendedName>
</protein>
<proteinExistence type="predicted"/>
<evidence type="ECO:0000313" key="3">
    <source>
        <dbReference type="Proteomes" id="UP000315003"/>
    </source>
</evidence>
<dbReference type="InterPro" id="IPR012312">
    <property type="entry name" value="Hemerythrin-like"/>
</dbReference>
<name>A0A517SY83_9BACT</name>
<dbReference type="Proteomes" id="UP000315003">
    <property type="component" value="Chromosome"/>
</dbReference>
<organism evidence="2 3">
    <name type="scientific">Stieleria bergensis</name>
    <dbReference type="NCBI Taxonomy" id="2528025"/>
    <lineage>
        <taxon>Bacteria</taxon>
        <taxon>Pseudomonadati</taxon>
        <taxon>Planctomycetota</taxon>
        <taxon>Planctomycetia</taxon>
        <taxon>Pirellulales</taxon>
        <taxon>Pirellulaceae</taxon>
        <taxon>Stieleria</taxon>
    </lineage>
</organism>